<dbReference type="GO" id="GO:0003723">
    <property type="term" value="F:RNA binding"/>
    <property type="evidence" value="ECO:0007669"/>
    <property type="project" value="TreeGrafter"/>
</dbReference>
<dbReference type="SMART" id="SM00487">
    <property type="entry name" value="DEXDc"/>
    <property type="match status" value="1"/>
</dbReference>
<evidence type="ECO:0000259" key="18">
    <source>
        <dbReference type="PROSITE" id="PS51194"/>
    </source>
</evidence>
<keyword evidence="9" id="KW-0378">Hydrolase</keyword>
<accession>A0A8I6SKD9</accession>
<dbReference type="KEGG" id="clec:106662563"/>
<keyword evidence="5" id="KW-0217">Developmental protein</keyword>
<evidence type="ECO:0000256" key="15">
    <source>
        <dbReference type="ARBA" id="ARBA00047984"/>
    </source>
</evidence>
<dbReference type="GO" id="GO:0005524">
    <property type="term" value="F:ATP binding"/>
    <property type="evidence" value="ECO:0007669"/>
    <property type="project" value="UniProtKB-KW"/>
</dbReference>
<dbReference type="Gene3D" id="3.40.50.300">
    <property type="entry name" value="P-loop containing nucleotide triphosphate hydrolases"/>
    <property type="match status" value="2"/>
</dbReference>
<keyword evidence="11" id="KW-0067">ATP-binding</keyword>
<dbReference type="InterPro" id="IPR035437">
    <property type="entry name" value="SNase_OB-fold_sf"/>
</dbReference>
<evidence type="ECO:0000256" key="8">
    <source>
        <dbReference type="ARBA" id="ARBA00022782"/>
    </source>
</evidence>
<dbReference type="Pfam" id="PF00270">
    <property type="entry name" value="DEAD"/>
    <property type="match status" value="1"/>
</dbReference>
<dbReference type="GO" id="GO:0003724">
    <property type="term" value="F:RNA helicase activity"/>
    <property type="evidence" value="ECO:0007669"/>
    <property type="project" value="UniProtKB-EC"/>
</dbReference>
<dbReference type="InterPro" id="IPR002999">
    <property type="entry name" value="Tudor"/>
</dbReference>
<dbReference type="GO" id="GO:0031047">
    <property type="term" value="P:regulatory ncRNA-mediated gene silencing"/>
    <property type="evidence" value="ECO:0007669"/>
    <property type="project" value="UniProtKB-KW"/>
</dbReference>
<dbReference type="Proteomes" id="UP000494040">
    <property type="component" value="Unassembled WGS sequence"/>
</dbReference>
<keyword evidence="8" id="KW-0221">Differentiation</keyword>
<evidence type="ECO:0000259" key="16">
    <source>
        <dbReference type="PROSITE" id="PS50304"/>
    </source>
</evidence>
<dbReference type="InterPro" id="IPR001650">
    <property type="entry name" value="Helicase_C-like"/>
</dbReference>
<evidence type="ECO:0000256" key="13">
    <source>
        <dbReference type="ARBA" id="ARBA00023158"/>
    </source>
</evidence>
<dbReference type="Gene3D" id="2.40.50.90">
    <property type="match status" value="1"/>
</dbReference>
<dbReference type="GO" id="GO:0005737">
    <property type="term" value="C:cytoplasm"/>
    <property type="evidence" value="ECO:0007669"/>
    <property type="project" value="UniProtKB-SubCell"/>
</dbReference>
<dbReference type="GO" id="GO:0016787">
    <property type="term" value="F:hydrolase activity"/>
    <property type="evidence" value="ECO:0007669"/>
    <property type="project" value="UniProtKB-KW"/>
</dbReference>
<evidence type="ECO:0000256" key="9">
    <source>
        <dbReference type="ARBA" id="ARBA00022801"/>
    </source>
</evidence>
<evidence type="ECO:0000256" key="3">
    <source>
        <dbReference type="ARBA" id="ARBA00012552"/>
    </source>
</evidence>
<comment type="subcellular location">
    <subcellularLocation>
        <location evidence="1">Cytoplasm</location>
    </subcellularLocation>
</comment>
<dbReference type="CDD" id="cd18791">
    <property type="entry name" value="SF2_C_RHA"/>
    <property type="match status" value="1"/>
</dbReference>
<evidence type="ECO:0000256" key="4">
    <source>
        <dbReference type="ARBA" id="ARBA00013352"/>
    </source>
</evidence>
<dbReference type="SMART" id="SM00333">
    <property type="entry name" value="TUDOR"/>
    <property type="match status" value="1"/>
</dbReference>
<keyword evidence="20" id="KW-1185">Reference proteome</keyword>
<keyword evidence="12" id="KW-0744">Spermatogenesis</keyword>
<dbReference type="SUPFAM" id="SSF52540">
    <property type="entry name" value="P-loop containing nucleoside triphosphate hydrolases"/>
    <property type="match status" value="1"/>
</dbReference>
<comment type="catalytic activity">
    <reaction evidence="15">
        <text>ATP + H2O = ADP + phosphate + H(+)</text>
        <dbReference type="Rhea" id="RHEA:13065"/>
        <dbReference type="ChEBI" id="CHEBI:15377"/>
        <dbReference type="ChEBI" id="CHEBI:15378"/>
        <dbReference type="ChEBI" id="CHEBI:30616"/>
        <dbReference type="ChEBI" id="CHEBI:43474"/>
        <dbReference type="ChEBI" id="CHEBI:456216"/>
        <dbReference type="EC" id="3.6.4.13"/>
    </reaction>
</comment>
<feature type="domain" description="Tudor" evidence="16">
    <location>
        <begin position="935"/>
        <end position="998"/>
    </location>
</feature>
<evidence type="ECO:0000256" key="6">
    <source>
        <dbReference type="ARBA" id="ARBA00022490"/>
    </source>
</evidence>
<dbReference type="Pfam" id="PF00567">
    <property type="entry name" value="TUDOR"/>
    <property type="match status" value="1"/>
</dbReference>
<dbReference type="EnsemblMetazoa" id="XM_024224871.1">
    <property type="protein sequence ID" value="XP_024080639.1"/>
    <property type="gene ID" value="LOC106662563"/>
</dbReference>
<dbReference type="InterPro" id="IPR011545">
    <property type="entry name" value="DEAD/DEAH_box_helicase_dom"/>
</dbReference>
<evidence type="ECO:0000256" key="12">
    <source>
        <dbReference type="ARBA" id="ARBA00022871"/>
    </source>
</evidence>
<dbReference type="Pfam" id="PF00271">
    <property type="entry name" value="Helicase_C"/>
    <property type="match status" value="1"/>
</dbReference>
<dbReference type="EC" id="3.6.4.13" evidence="3"/>
<dbReference type="Gene3D" id="2.30.30.140">
    <property type="match status" value="1"/>
</dbReference>
<dbReference type="PANTHER" id="PTHR18934">
    <property type="entry name" value="ATP-DEPENDENT RNA HELICASE"/>
    <property type="match status" value="1"/>
</dbReference>
<dbReference type="RefSeq" id="XP_024080639.1">
    <property type="nucleotide sequence ID" value="XM_024224871.1"/>
</dbReference>
<feature type="domain" description="Helicase ATP-binding" evidence="17">
    <location>
        <begin position="127"/>
        <end position="293"/>
    </location>
</feature>
<evidence type="ECO:0000313" key="19">
    <source>
        <dbReference type="EnsemblMetazoa" id="XP_024080639.1"/>
    </source>
</evidence>
<evidence type="ECO:0000256" key="11">
    <source>
        <dbReference type="ARBA" id="ARBA00022840"/>
    </source>
</evidence>
<dbReference type="RefSeq" id="XP_024080640.1">
    <property type="nucleotide sequence ID" value="XM_024224872.1"/>
</dbReference>
<dbReference type="FunFam" id="3.40.50.300:FF:001760">
    <property type="entry name" value="ATP-dependent RNA helicase"/>
    <property type="match status" value="1"/>
</dbReference>
<evidence type="ECO:0000256" key="2">
    <source>
        <dbReference type="ARBA" id="ARBA00008792"/>
    </source>
</evidence>
<dbReference type="PANTHER" id="PTHR18934:SF113">
    <property type="entry name" value="ATP-DEPENDENT RNA HELICASE TDRD9"/>
    <property type="match status" value="1"/>
</dbReference>
<evidence type="ECO:0000256" key="14">
    <source>
        <dbReference type="ARBA" id="ARBA00023254"/>
    </source>
</evidence>
<keyword evidence="14" id="KW-0469">Meiosis</keyword>
<dbReference type="SMART" id="SM00490">
    <property type="entry name" value="HELICc"/>
    <property type="match status" value="1"/>
</dbReference>
<dbReference type="PROSITE" id="PS51194">
    <property type="entry name" value="HELICASE_CTER"/>
    <property type="match status" value="1"/>
</dbReference>
<organism evidence="19 20">
    <name type="scientific">Cimex lectularius</name>
    <name type="common">Bed bug</name>
    <name type="synonym">Acanthia lectularia</name>
    <dbReference type="NCBI Taxonomy" id="79782"/>
    <lineage>
        <taxon>Eukaryota</taxon>
        <taxon>Metazoa</taxon>
        <taxon>Ecdysozoa</taxon>
        <taxon>Arthropoda</taxon>
        <taxon>Hexapoda</taxon>
        <taxon>Insecta</taxon>
        <taxon>Pterygota</taxon>
        <taxon>Neoptera</taxon>
        <taxon>Paraneoptera</taxon>
        <taxon>Hemiptera</taxon>
        <taxon>Heteroptera</taxon>
        <taxon>Panheteroptera</taxon>
        <taxon>Cimicomorpha</taxon>
        <taxon>Cimicidae</taxon>
        <taxon>Cimex</taxon>
    </lineage>
</organism>
<keyword evidence="6" id="KW-0963">Cytoplasm</keyword>
<dbReference type="GO" id="GO:0051321">
    <property type="term" value="P:meiotic cell cycle"/>
    <property type="evidence" value="ECO:0007669"/>
    <property type="project" value="UniProtKB-KW"/>
</dbReference>
<dbReference type="PROSITE" id="PS51192">
    <property type="entry name" value="HELICASE_ATP_BIND_1"/>
    <property type="match status" value="1"/>
</dbReference>
<name>A0A8I6SKD9_CIMLE</name>
<evidence type="ECO:0000256" key="10">
    <source>
        <dbReference type="ARBA" id="ARBA00022806"/>
    </source>
</evidence>
<comment type="similarity">
    <text evidence="2">Belongs to the DEAD box helicase family. DEAH subfamily.</text>
</comment>
<dbReference type="InterPro" id="IPR007502">
    <property type="entry name" value="Helicase-assoc_dom"/>
</dbReference>
<dbReference type="EnsemblMetazoa" id="XM_024224872.1">
    <property type="protein sequence ID" value="XP_024080640.1"/>
    <property type="gene ID" value="LOC106662563"/>
</dbReference>
<dbReference type="InterPro" id="IPR027417">
    <property type="entry name" value="P-loop_NTPase"/>
</dbReference>
<dbReference type="GO" id="GO:0030154">
    <property type="term" value="P:cell differentiation"/>
    <property type="evidence" value="ECO:0007669"/>
    <property type="project" value="UniProtKB-KW"/>
</dbReference>
<dbReference type="Pfam" id="PF21010">
    <property type="entry name" value="HA2_C"/>
    <property type="match status" value="1"/>
</dbReference>
<keyword evidence="13" id="KW-0943">RNA-mediated gene silencing</keyword>
<protein>
    <recommendedName>
        <fullName evidence="4">Probable ATP-dependent RNA helicase spindle-E</fullName>
        <ecNumber evidence="3">3.6.4.13</ecNumber>
    </recommendedName>
</protein>
<feature type="domain" description="Helicase C-terminal" evidence="18">
    <location>
        <begin position="344"/>
        <end position="525"/>
    </location>
</feature>
<dbReference type="GeneID" id="106662563"/>
<dbReference type="SUPFAM" id="SSF63748">
    <property type="entry name" value="Tudor/PWWP/MBT"/>
    <property type="match status" value="1"/>
</dbReference>
<dbReference type="Gene3D" id="1.20.120.1080">
    <property type="match status" value="1"/>
</dbReference>
<evidence type="ECO:0000256" key="7">
    <source>
        <dbReference type="ARBA" id="ARBA00022741"/>
    </source>
</evidence>
<sequence length="1443" mass="165215">MDYKQFIQLAQKNKPFERIQLEGSQTIGHLKTDKGNNSGFRTRKLGRERLGVDYARQYQLEDEEYERQMQYTHAGQMYTVDDLTSVATDCFNMEPLSEQLTYVYESYSFETKQDSDLQISEYKELIIEHIDQNLVTIIKGQTGCGKTTQVPQFILDSCRDNNIHCNIIVTQPRRIAAISVAKRVCDERKWELGTLVGYQIALEKQCSKDTRLLYCTAGVLLQELVAKQNLSTYTHIIIDEVHERDNETDFLLIVLKMLLRVNGNRTKVILMSATINTDKFAEYFSKTVRNEKIEPPVIELTRETKFPVSCYYLDSLIDRVPLKAPNVLYNEPTITKEAYEFAIMLVEVFHKIDIQEHKRVPFLGSVLIFLPGLQEIETLYEMLSKRKAIEKNPEEEWMICPLHSSVTFDEQIKVFKLPPRRTRKIILATNIAESSITVPDVKYVIDFCLMRMQVQECDSSYSSLQLSWISKNQGQQRAGRVGRVMPGRVYRLVPEAIYEDFEEECIPELVRCPLDSLVLKAKQLKMGPPVAILGRAMDPPDLSNIYRTVLNLKEMGALCLTVDGEYKEDDGDLTFIGVIMASLPLDTHLSKLIILGHMFSCLKECVIMASAMAVKSIFSTPFKQQLAAYSSKLSWADSSFSDPVAFLNVYWLWRHKTTMGMFKRTGAISEHEWAKKYFVQVKSLKEIARLENEILERLKRLNIEVGREEIQNDLYTEKDKALILKLVLAGAAYPNFFSRSTPDEKEAVKILGGRDPFSTIYLTNFPPNQPGPLYIQSIKKHFNHCGSGINVSFDGSFKVYLQFESSHTSIDGAIKDHITGKIMLAIYRAIKLRQLGIPIIIPVLPHAEAQERAKQIFGDNLNTNVFCWEKKKEKVVQQVVLPGLSVSVIPVIITHLDNPHLFWVHLSADQYKKRHLWLNSQMSRPGFMVPIKRENVTHGKVCIAPYTEDGDKSYYRVKIIWVNETDPISAQVLYIDYGNKEVVSINDLYDFSKEGKKLGLEDEPGLAVKCSLAEIEPSVALNPKGNWSREAIVTFMKYFSDSKGIAKIYSTVNDTMIIYLYKNKANNDEEENWSDLVPENSFNHYLIQKGFAEVAEEPYLSRENYTLRQLAQKSPEMKSPYPTLYPNKDLFTGIAFQSPAEHECKTKIKLNGPKSPLEMNLKCLTRKCQGMDVQIEWNSVNSVLLDLFPMDMHDRLIIASSVSQKNSSDRLILRNTTLMPNIHGLLALLIMIFAPKTELRTDPDRRAYTGALCGLGFNEETSEAYNPENDIEVTFDTKFDLMDLENINKLRFWMNYIVRGDSNVEENDISSVQVLQAQKKIKEYILSLVGKKRPSKPQEIFEKSFEWGLAPEEYLLNPQQGNIKSIYPLIWAIELKEGVVLSKIAAMQAHLKQLRLYSEGIEMLKGETKCELCQIVIKNVPHLKLHLHTTLHKTNFANFATSS</sequence>
<dbReference type="OrthoDB" id="66977at2759"/>
<dbReference type="CTD" id="41919"/>
<keyword evidence="7" id="KW-0547">Nucleotide-binding</keyword>
<reference evidence="19" key="1">
    <citation type="submission" date="2022-01" db="UniProtKB">
        <authorList>
            <consortium name="EnsemblMetazoa"/>
        </authorList>
    </citation>
    <scope>IDENTIFICATION</scope>
</reference>
<evidence type="ECO:0000259" key="17">
    <source>
        <dbReference type="PROSITE" id="PS51192"/>
    </source>
</evidence>
<dbReference type="SMART" id="SM00847">
    <property type="entry name" value="HA2"/>
    <property type="match status" value="1"/>
</dbReference>
<keyword evidence="10" id="KW-0347">Helicase</keyword>
<dbReference type="InterPro" id="IPR014001">
    <property type="entry name" value="Helicase_ATP-bd"/>
</dbReference>
<evidence type="ECO:0000256" key="5">
    <source>
        <dbReference type="ARBA" id="ARBA00022473"/>
    </source>
</evidence>
<dbReference type="PROSITE" id="PS50304">
    <property type="entry name" value="TUDOR"/>
    <property type="match status" value="1"/>
</dbReference>
<dbReference type="OMA" id="QRSAYCS"/>
<evidence type="ECO:0000313" key="20">
    <source>
        <dbReference type="Proteomes" id="UP000494040"/>
    </source>
</evidence>
<dbReference type="GO" id="GO:0007283">
    <property type="term" value="P:spermatogenesis"/>
    <property type="evidence" value="ECO:0007669"/>
    <property type="project" value="UniProtKB-KW"/>
</dbReference>
<evidence type="ECO:0000256" key="1">
    <source>
        <dbReference type="ARBA" id="ARBA00004496"/>
    </source>
</evidence>
<proteinExistence type="inferred from homology"/>